<protein>
    <submittedName>
        <fullName evidence="4">UDENN domain-containing protein</fullName>
    </submittedName>
</protein>
<dbReference type="PANTHER" id="PTHR31017:SF1">
    <property type="entry name" value="LATE SECRETORY PATHWAY PROTEIN AVL9 HOMOLOG"/>
    <property type="match status" value="1"/>
</dbReference>
<evidence type="ECO:0000256" key="2">
    <source>
        <dbReference type="SAM" id="MobiDB-lite"/>
    </source>
</evidence>
<feature type="region of interest" description="Disordered" evidence="2">
    <location>
        <begin position="462"/>
        <end position="508"/>
    </location>
</feature>
<reference evidence="4" key="1">
    <citation type="submission" date="2019-11" db="UniProtKB">
        <authorList>
            <consortium name="WormBaseParasite"/>
        </authorList>
    </citation>
    <scope>IDENTIFICATION</scope>
</reference>
<proteinExistence type="inferred from homology"/>
<comment type="similarity">
    <text evidence="1">Belongs to the AVL9 family.</text>
</comment>
<dbReference type="Pfam" id="PF09794">
    <property type="entry name" value="Avl9"/>
    <property type="match status" value="1"/>
</dbReference>
<dbReference type="InterPro" id="IPR051731">
    <property type="entry name" value="DENND11/AVL9_GEFs"/>
</dbReference>
<organism evidence="4">
    <name type="scientific">Mesocestoides corti</name>
    <name type="common">Flatworm</name>
    <dbReference type="NCBI Taxonomy" id="53468"/>
    <lineage>
        <taxon>Eukaryota</taxon>
        <taxon>Metazoa</taxon>
        <taxon>Spiralia</taxon>
        <taxon>Lophotrochozoa</taxon>
        <taxon>Platyhelminthes</taxon>
        <taxon>Cestoda</taxon>
        <taxon>Eucestoda</taxon>
        <taxon>Cyclophyllidea</taxon>
        <taxon>Mesocestoididae</taxon>
        <taxon>Mesocestoides</taxon>
    </lineage>
</organism>
<dbReference type="GO" id="GO:0005737">
    <property type="term" value="C:cytoplasm"/>
    <property type="evidence" value="ECO:0007669"/>
    <property type="project" value="TreeGrafter"/>
</dbReference>
<dbReference type="PANTHER" id="PTHR31017">
    <property type="entry name" value="LATE SECRETORY PATHWAY PROTEIN AVL9-RELATED"/>
    <property type="match status" value="1"/>
</dbReference>
<dbReference type="AlphaFoldDB" id="A0A5K3FDG6"/>
<dbReference type="InterPro" id="IPR037516">
    <property type="entry name" value="Tripartite_DENN"/>
</dbReference>
<sequence length="762" mass="81948">MSSYVLVVGFHHKKGTSVEYVYPELESGLDLPPQWVHIPPTALPDGAHNFDKDCIFFTVPSLDPKPTTLFGVACYRQIDVNEYSSKTPDLTRNSVQKSVVFLSSAALFGLISTQLNDLTDAFVAASSTERGYEILRSGFADIQTAVDKASTSPLYETELLRGLSAVSFVRAYQRDALVLLKLLLLERKILFACDTTVNCLSTWLLTLVSLIPGMLDGGLAACTEVDDTWVRQRACWPLATLSQGHVGEMDSSAATSASAGTDDVDGAGLNSGFVDEDMRPTTTATLPEPLHQQTRVAALRSAASNLWSSVTKTASALSAHVRGTNETPIAPQTNTVPTPNPAQSTVSAHVDPYAALPPLEDDGCVLNLAFPTDDWGLPLPIFSRSYLFLPYVPLHALDMLLESRKVGTDELATNTLAAGRRVRGFLCGTTNPLLSQNTRLAEVIVQTLPLPAASGHVIGRVPGGGDVENEAPSEATGDPDAVEAAEDAKPSMTNRSSGVLSKLMNRQPPPIRLCPPSEEASSKLRSLPIPLARAAQLSRLDRVFIDHLVHTAELWYASRALQQSDPLPAPSLEVNVEEGGSREPLDAQACAEVLSRFPELADLERWIRAQFGVYVKSLLLTAEGRGGPLADFNLSYIACLRTTHAFLAWRSQLVVSSIASQLANDALSLLDTEANGNHNVSTVAPGTSANIVAKEAAEKIYAISSPLLHPGKHFPSSDATDQIVTNLKQFGNLAADHGRRVMNQWVNGFLKLGNFQSAKSSR</sequence>
<feature type="domain" description="UDENN" evidence="3">
    <location>
        <begin position="3"/>
        <end position="406"/>
    </location>
</feature>
<feature type="region of interest" description="Disordered" evidence="2">
    <location>
        <begin position="325"/>
        <end position="345"/>
    </location>
</feature>
<evidence type="ECO:0000259" key="3">
    <source>
        <dbReference type="PROSITE" id="PS50211"/>
    </source>
</evidence>
<dbReference type="PROSITE" id="PS50211">
    <property type="entry name" value="DENN"/>
    <property type="match status" value="1"/>
</dbReference>
<name>A0A5K3FDG6_MESCO</name>
<accession>A0A5K3FDG6</accession>
<evidence type="ECO:0000256" key="1">
    <source>
        <dbReference type="ARBA" id="ARBA00038178"/>
    </source>
</evidence>
<evidence type="ECO:0000313" key="4">
    <source>
        <dbReference type="WBParaSite" id="MCU_007440-RC"/>
    </source>
</evidence>
<dbReference type="InterPro" id="IPR018307">
    <property type="entry name" value="ABL9/DENND6_dom"/>
</dbReference>
<dbReference type="WBParaSite" id="MCU_007440-RC">
    <property type="protein sequence ID" value="MCU_007440-RC"/>
    <property type="gene ID" value="MCU_007440"/>
</dbReference>